<evidence type="ECO:0000313" key="8">
    <source>
        <dbReference type="EMBL" id="KAF5312712.1"/>
    </source>
</evidence>
<dbReference type="GO" id="GO:0008270">
    <property type="term" value="F:zinc ion binding"/>
    <property type="evidence" value="ECO:0007669"/>
    <property type="project" value="UniProtKB-KW"/>
</dbReference>
<dbReference type="Pfam" id="PF00097">
    <property type="entry name" value="zf-C3HC4"/>
    <property type="match status" value="1"/>
</dbReference>
<keyword evidence="9" id="KW-1185">Reference proteome</keyword>
<feature type="domain" description="RING-type" evidence="6">
    <location>
        <begin position="327"/>
        <end position="370"/>
    </location>
</feature>
<dbReference type="SMART" id="SM00184">
    <property type="entry name" value="RING"/>
    <property type="match status" value="1"/>
</dbReference>
<feature type="region of interest" description="Disordered" evidence="5">
    <location>
        <begin position="198"/>
        <end position="258"/>
    </location>
</feature>
<feature type="compositionally biased region" description="Pro residues" evidence="5">
    <location>
        <begin position="41"/>
        <end position="51"/>
    </location>
</feature>
<dbReference type="InterPro" id="IPR001841">
    <property type="entry name" value="Znf_RING"/>
</dbReference>
<keyword evidence="2 4" id="KW-0863">Zinc-finger</keyword>
<feature type="compositionally biased region" description="Low complexity" evidence="5">
    <location>
        <begin position="203"/>
        <end position="215"/>
    </location>
</feature>
<evidence type="ECO:0000256" key="3">
    <source>
        <dbReference type="ARBA" id="ARBA00022833"/>
    </source>
</evidence>
<keyword evidence="1" id="KW-0479">Metal-binding</keyword>
<dbReference type="PANTHER" id="PTHR12109">
    <property type="entry name" value="RING FINGER PROTEIN 141-RELATED"/>
    <property type="match status" value="1"/>
</dbReference>
<dbReference type="OrthoDB" id="6105938at2759"/>
<keyword evidence="3" id="KW-0862">Zinc</keyword>
<name>A0A8H5AZ11_9AGAR</name>
<dbReference type="InterPro" id="IPR018957">
    <property type="entry name" value="Znf_C3HC4_RING-type"/>
</dbReference>
<reference evidence="8 9" key="1">
    <citation type="journal article" date="2020" name="ISME J.">
        <title>Uncovering the hidden diversity of litter-decomposition mechanisms in mushroom-forming fungi.</title>
        <authorList>
            <person name="Floudas D."/>
            <person name="Bentzer J."/>
            <person name="Ahren D."/>
            <person name="Johansson T."/>
            <person name="Persson P."/>
            <person name="Tunlid A."/>
        </authorList>
    </citation>
    <scope>NUCLEOTIDE SEQUENCE [LARGE SCALE GENOMIC DNA]</scope>
    <source>
        <strain evidence="8 9">CBS 101986</strain>
    </source>
</reference>
<sequence>MSDDEYILRDDIADLNNVDWCALLDATPAAAPRSTAQPHQVQPPPPQPQPTRPQASAFRPTVSQLSRMQQSQQYQHQSNPSTSTAAPAVQHQIRAQPQGQVQNNRPQTSNFRPAVFQPNRIQAQSPQQLQQPVRHAHQGAVQTVHIPPPAPRTIPQAEEVIPNRGASPASSNYFDDDEEDMDSSFLAELDRVEQNALASSLDRNANATTATTSRAMGQSYTRLNQPAPSVVNAQRVSGNTGPTSATSHGTHAAPHPQLQRTDSEYALYGTQHEGNTQAPHLEARNAKRPRSEESIPSVFSPRKKGKMKADDSELARVIAGYEDELSCPICCDLLVAAHSANPCGHSFCGECEWQWQSSIQNPKRSCPVCRQKLEKKTPMIPNIAIDNIVEKHVQALAMTNKQDWTPGGVKHEEWMKRKQTWRDGAAMRAKKHQPATKSTARAASPLEPNVVGADIFFVDNEEEDSTYEDTDVELIPRPILRARRTNPRTRLP</sequence>
<dbReference type="InterPro" id="IPR004181">
    <property type="entry name" value="Znf_MIZ"/>
</dbReference>
<dbReference type="AlphaFoldDB" id="A0A8H5AZ11"/>
<dbReference type="Proteomes" id="UP000567179">
    <property type="component" value="Unassembled WGS sequence"/>
</dbReference>
<evidence type="ECO:0000313" key="9">
    <source>
        <dbReference type="Proteomes" id="UP000567179"/>
    </source>
</evidence>
<evidence type="ECO:0000256" key="4">
    <source>
        <dbReference type="PROSITE-ProRule" id="PRU00452"/>
    </source>
</evidence>
<dbReference type="EMBL" id="JAACJJ010000056">
    <property type="protein sequence ID" value="KAF5312712.1"/>
    <property type="molecule type" value="Genomic_DNA"/>
</dbReference>
<dbReference type="InterPro" id="IPR047126">
    <property type="entry name" value="RNF141-like"/>
</dbReference>
<evidence type="ECO:0000259" key="6">
    <source>
        <dbReference type="PROSITE" id="PS50089"/>
    </source>
</evidence>
<evidence type="ECO:0000256" key="1">
    <source>
        <dbReference type="ARBA" id="ARBA00022723"/>
    </source>
</evidence>
<feature type="compositionally biased region" description="Basic and acidic residues" evidence="5">
    <location>
        <begin position="281"/>
        <end position="293"/>
    </location>
</feature>
<feature type="region of interest" description="Disordered" evidence="5">
    <location>
        <begin position="273"/>
        <end position="310"/>
    </location>
</feature>
<dbReference type="PROSITE" id="PS51044">
    <property type="entry name" value="ZF_SP_RING"/>
    <property type="match status" value="1"/>
</dbReference>
<dbReference type="Gene3D" id="3.30.40.10">
    <property type="entry name" value="Zinc/RING finger domain, C3HC4 (zinc finger)"/>
    <property type="match status" value="1"/>
</dbReference>
<dbReference type="PROSITE" id="PS50089">
    <property type="entry name" value="ZF_RING_2"/>
    <property type="match status" value="1"/>
</dbReference>
<protein>
    <recommendedName>
        <fullName evidence="10">RING-type domain-containing protein</fullName>
    </recommendedName>
</protein>
<accession>A0A8H5AZ11</accession>
<gene>
    <name evidence="8" type="ORF">D9619_003376</name>
</gene>
<feature type="region of interest" description="Disordered" evidence="5">
    <location>
        <begin position="29"/>
        <end position="89"/>
    </location>
</feature>
<dbReference type="SUPFAM" id="SSF57850">
    <property type="entry name" value="RING/U-box"/>
    <property type="match status" value="1"/>
</dbReference>
<feature type="domain" description="SP-RING-type" evidence="7">
    <location>
        <begin position="310"/>
        <end position="394"/>
    </location>
</feature>
<proteinExistence type="predicted"/>
<comment type="caution">
    <text evidence="8">The sequence shown here is derived from an EMBL/GenBank/DDBJ whole genome shotgun (WGS) entry which is preliminary data.</text>
</comment>
<evidence type="ECO:0000256" key="5">
    <source>
        <dbReference type="SAM" id="MobiDB-lite"/>
    </source>
</evidence>
<organism evidence="8 9">
    <name type="scientific">Psilocybe cf. subviscida</name>
    <dbReference type="NCBI Taxonomy" id="2480587"/>
    <lineage>
        <taxon>Eukaryota</taxon>
        <taxon>Fungi</taxon>
        <taxon>Dikarya</taxon>
        <taxon>Basidiomycota</taxon>
        <taxon>Agaricomycotina</taxon>
        <taxon>Agaricomycetes</taxon>
        <taxon>Agaricomycetidae</taxon>
        <taxon>Agaricales</taxon>
        <taxon>Agaricineae</taxon>
        <taxon>Strophariaceae</taxon>
        <taxon>Psilocybe</taxon>
    </lineage>
</organism>
<evidence type="ECO:0008006" key="10">
    <source>
        <dbReference type="Google" id="ProtNLM"/>
    </source>
</evidence>
<feature type="compositionally biased region" description="Polar residues" evidence="5">
    <location>
        <begin position="216"/>
        <end position="249"/>
    </location>
</feature>
<dbReference type="InterPro" id="IPR013083">
    <property type="entry name" value="Znf_RING/FYVE/PHD"/>
</dbReference>
<evidence type="ECO:0000259" key="7">
    <source>
        <dbReference type="PROSITE" id="PS51044"/>
    </source>
</evidence>
<feature type="compositionally biased region" description="Low complexity" evidence="5">
    <location>
        <begin position="63"/>
        <end position="81"/>
    </location>
</feature>
<feature type="region of interest" description="Disordered" evidence="5">
    <location>
        <begin position="159"/>
        <end position="181"/>
    </location>
</feature>
<evidence type="ECO:0000256" key="2">
    <source>
        <dbReference type="ARBA" id="ARBA00022771"/>
    </source>
</evidence>